<evidence type="ECO:0000259" key="2">
    <source>
        <dbReference type="Pfam" id="PF03478"/>
    </source>
</evidence>
<gene>
    <name evidence="3" type="ORF">LVIROSA_LOCUS25784</name>
</gene>
<dbReference type="EMBL" id="CAKMRJ010005061">
    <property type="protein sequence ID" value="CAH1439599.1"/>
    <property type="molecule type" value="Genomic_DNA"/>
</dbReference>
<dbReference type="Proteomes" id="UP001157418">
    <property type="component" value="Unassembled WGS sequence"/>
</dbReference>
<evidence type="ECO:0000256" key="1">
    <source>
        <dbReference type="SAM" id="MobiDB-lite"/>
    </source>
</evidence>
<feature type="domain" description="KIB1-4 beta-propeller" evidence="2">
    <location>
        <begin position="146"/>
        <end position="327"/>
    </location>
</feature>
<dbReference type="AlphaFoldDB" id="A0AAU9NPG1"/>
<reference evidence="3 4" key="1">
    <citation type="submission" date="2022-01" db="EMBL/GenBank/DDBJ databases">
        <authorList>
            <person name="Xiong W."/>
            <person name="Schranz E."/>
        </authorList>
    </citation>
    <scope>NUCLEOTIDE SEQUENCE [LARGE SCALE GENOMIC DNA]</scope>
</reference>
<organism evidence="3 4">
    <name type="scientific">Lactuca virosa</name>
    <dbReference type="NCBI Taxonomy" id="75947"/>
    <lineage>
        <taxon>Eukaryota</taxon>
        <taxon>Viridiplantae</taxon>
        <taxon>Streptophyta</taxon>
        <taxon>Embryophyta</taxon>
        <taxon>Tracheophyta</taxon>
        <taxon>Spermatophyta</taxon>
        <taxon>Magnoliopsida</taxon>
        <taxon>eudicotyledons</taxon>
        <taxon>Gunneridae</taxon>
        <taxon>Pentapetalae</taxon>
        <taxon>asterids</taxon>
        <taxon>campanulids</taxon>
        <taxon>Asterales</taxon>
        <taxon>Asteraceae</taxon>
        <taxon>Cichorioideae</taxon>
        <taxon>Cichorieae</taxon>
        <taxon>Lactucinae</taxon>
        <taxon>Lactuca</taxon>
    </lineage>
</organism>
<accession>A0AAU9NPG1</accession>
<name>A0AAU9NPG1_9ASTR</name>
<sequence length="336" mass="38583">MFWSFLRDHRGSLKNLFTRSPIPSRVASFVVSSYFLLLQRAAIAKNAILPHCYRRKRQPPRPPPPSSLETASTPLLSPEFPTVALLRDDYVKECDQKPELCGVCKSWRSVALSNKTRFMASRPPMPIWIFEQAMEKEYSAEDFDGRQVKMHIPKSGGKTCVGLTCGYLVMFGRKPLEFWLMNPITRHGLRFPKVPSYFDPDPEEVRTILVFSPSIAAWVFVVLCRYTSKIWFSIAGKREWDYVSSTSDIIDLLDFNGKIYAIDDDSCLYGLRLDPKPKLMLLKTKNILESDSDFLQLVSSGENIYAVECLSFDNQVHKLDLDEMLWVSPEEKTLDE</sequence>
<dbReference type="Pfam" id="PF03478">
    <property type="entry name" value="Beta-prop_KIB1-4"/>
    <property type="match status" value="1"/>
</dbReference>
<feature type="region of interest" description="Disordered" evidence="1">
    <location>
        <begin position="54"/>
        <end position="74"/>
    </location>
</feature>
<evidence type="ECO:0000313" key="4">
    <source>
        <dbReference type="Proteomes" id="UP001157418"/>
    </source>
</evidence>
<evidence type="ECO:0000313" key="3">
    <source>
        <dbReference type="EMBL" id="CAH1439599.1"/>
    </source>
</evidence>
<dbReference type="InterPro" id="IPR005174">
    <property type="entry name" value="KIB1-4_b-propeller"/>
</dbReference>
<proteinExistence type="predicted"/>
<dbReference type="PANTHER" id="PTHR45463:SF8">
    <property type="entry name" value="OS09G0392200 PROTEIN"/>
    <property type="match status" value="1"/>
</dbReference>
<protein>
    <recommendedName>
        <fullName evidence="2">KIB1-4 beta-propeller domain-containing protein</fullName>
    </recommendedName>
</protein>
<keyword evidence="4" id="KW-1185">Reference proteome</keyword>
<comment type="caution">
    <text evidence="3">The sequence shown here is derived from an EMBL/GenBank/DDBJ whole genome shotgun (WGS) entry which is preliminary data.</text>
</comment>
<dbReference type="PANTHER" id="PTHR45463">
    <property type="entry name" value="OS09G0392200 PROTEIN"/>
    <property type="match status" value="1"/>
</dbReference>